<comment type="caution">
    <text evidence="1">The sequence shown here is derived from an EMBL/GenBank/DDBJ whole genome shotgun (WGS) entry which is preliminary data.</text>
</comment>
<evidence type="ECO:0000313" key="1">
    <source>
        <dbReference type="EMBL" id="OUP61338.1"/>
    </source>
</evidence>
<dbReference type="RefSeq" id="WP_087158342.1">
    <property type="nucleotide sequence ID" value="NZ_JACJKM010000001.1"/>
</dbReference>
<organism evidence="1 2">
    <name type="scientific">Faecalitalea cylindroides</name>
    <dbReference type="NCBI Taxonomy" id="39483"/>
    <lineage>
        <taxon>Bacteria</taxon>
        <taxon>Bacillati</taxon>
        <taxon>Bacillota</taxon>
        <taxon>Erysipelotrichia</taxon>
        <taxon>Erysipelotrichales</taxon>
        <taxon>Erysipelotrichaceae</taxon>
        <taxon>Faecalitalea</taxon>
    </lineage>
</organism>
<reference evidence="2" key="1">
    <citation type="submission" date="2017-04" db="EMBL/GenBank/DDBJ databases">
        <title>Function of individual gut microbiota members based on whole genome sequencing of pure cultures obtained from chicken caecum.</title>
        <authorList>
            <person name="Medvecky M."/>
            <person name="Cejkova D."/>
            <person name="Polansky O."/>
            <person name="Karasova D."/>
            <person name="Kubasova T."/>
            <person name="Cizek A."/>
            <person name="Rychlik I."/>
        </authorList>
    </citation>
    <scope>NUCLEOTIDE SEQUENCE [LARGE SCALE GENOMIC DNA]</scope>
    <source>
        <strain evidence="2">An178</strain>
    </source>
</reference>
<protein>
    <submittedName>
        <fullName evidence="1">Uncharacterized protein</fullName>
    </submittedName>
</protein>
<name>A0A1Y4LXM7_9FIRM</name>
<accession>A0A1Y4LXM7</accession>
<proteinExistence type="predicted"/>
<dbReference type="AlphaFoldDB" id="A0A1Y4LXM7"/>
<evidence type="ECO:0000313" key="2">
    <source>
        <dbReference type="Proteomes" id="UP000195447"/>
    </source>
</evidence>
<dbReference type="GeneID" id="79877227"/>
<dbReference type="Proteomes" id="UP000195447">
    <property type="component" value="Unassembled WGS sequence"/>
</dbReference>
<dbReference type="EMBL" id="NFKM01000004">
    <property type="protein sequence ID" value="OUP61338.1"/>
    <property type="molecule type" value="Genomic_DNA"/>
</dbReference>
<gene>
    <name evidence="1" type="ORF">B5F14_03230</name>
</gene>
<sequence length="261" mass="28768">MFINTDSYRMLGLRFQALRNDSIHGNYSRQILIQNKLKALQSYFIETANLFEEHESGNTSLFTNGQLRTSHYENINIPAILTKQDKKSYFGFGAQYNIKEATLGYHNDLIDASLRMNIGDAKANVDAEFSLWKDKKWNPRFEAELDADVALASANLQAKVGGSKLNATVDARGAVGALYADATCVLSMEEQTIKAGVGACALRGEASIAFNIFGVKVTLTGQGSLGSAEANFEYSHRNREWIIGSKLGFIAGLGFKIRVNY</sequence>
<keyword evidence="2" id="KW-1185">Reference proteome</keyword>